<dbReference type="PANTHER" id="PTHR42749:SF1">
    <property type="entry name" value="CELL SHAPE-DETERMINING PROTEIN MREB"/>
    <property type="match status" value="1"/>
</dbReference>
<dbReference type="KEGG" id="ocy:OSSY52_00860"/>
<comment type="similarity">
    <text evidence="5 6">Belongs to the FtsA/MreB family.</text>
</comment>
<dbReference type="Proteomes" id="UP000516361">
    <property type="component" value="Chromosome"/>
</dbReference>
<sequence length="333" mass="35943">MAKHDLGIDLGTATFVVYSRTEGIFIEEPSVVAIDKKKGQIIAIGHEAKEMLGKTPDEIEIIRPVQDGVINTPEIIEDVLRYFLKKAKKGISFSKPIFVIGIPALTTDVERRAVKEAAEKVGASKAYLVLEPVAAAIGTEIDITKPNGHMVVDLGGGTTDIAVISLGGSVMRESIKVAGQAMDNEIIKYIKKQYRFSIGEATAEQLKKEIGKAYSMEENIELEITGQNIKTGLPSSLIINSDDVFKAIKSVLGEIISKIKNVLEKTPPELAADVMKNGIILAGGASKIRGLDKLIFEKTGVKTKVTEEPHLTVAKGTGILLDNIELLNRVSVD</sequence>
<dbReference type="RefSeq" id="WP_190615088.1">
    <property type="nucleotide sequence ID" value="NZ_AP018712.1"/>
</dbReference>
<keyword evidence="3 6" id="KW-0067">ATP-binding</keyword>
<dbReference type="GO" id="GO:0005737">
    <property type="term" value="C:cytoplasm"/>
    <property type="evidence" value="ECO:0007669"/>
    <property type="project" value="UniProtKB-SubCell"/>
</dbReference>
<dbReference type="PANTHER" id="PTHR42749">
    <property type="entry name" value="CELL SHAPE-DETERMINING PROTEIN MREB"/>
    <property type="match status" value="1"/>
</dbReference>
<dbReference type="InterPro" id="IPR004753">
    <property type="entry name" value="MreB"/>
</dbReference>
<keyword evidence="1 6" id="KW-0963">Cytoplasm</keyword>
<evidence type="ECO:0000256" key="2">
    <source>
        <dbReference type="ARBA" id="ARBA00022741"/>
    </source>
</evidence>
<dbReference type="EMBL" id="AP018712">
    <property type="protein sequence ID" value="BBE29945.1"/>
    <property type="molecule type" value="Genomic_DNA"/>
</dbReference>
<comment type="subunit">
    <text evidence="6">Forms polymers.</text>
</comment>
<keyword evidence="2 6" id="KW-0547">Nucleotide-binding</keyword>
<dbReference type="AlphaFoldDB" id="A0A7G1G260"/>
<keyword evidence="4 6" id="KW-0133">Cell shape</keyword>
<comment type="subcellular location">
    <subcellularLocation>
        <location evidence="6">Cytoplasm</location>
    </subcellularLocation>
    <text evidence="6">Membrane-associated.</text>
</comment>
<feature type="binding site" evidence="6">
    <location>
        <begin position="204"/>
        <end position="207"/>
    </location>
    <ligand>
        <name>ATP</name>
        <dbReference type="ChEBI" id="CHEBI:30616"/>
    </ligand>
</feature>
<dbReference type="GO" id="GO:0008360">
    <property type="term" value="P:regulation of cell shape"/>
    <property type="evidence" value="ECO:0007669"/>
    <property type="project" value="UniProtKB-UniRule"/>
</dbReference>
<evidence type="ECO:0000256" key="3">
    <source>
        <dbReference type="ARBA" id="ARBA00022840"/>
    </source>
</evidence>
<dbReference type="Pfam" id="PF06723">
    <property type="entry name" value="MreB_Mbl"/>
    <property type="match status" value="1"/>
</dbReference>
<dbReference type="InterPro" id="IPR004000">
    <property type="entry name" value="Actin"/>
</dbReference>
<dbReference type="Gene3D" id="3.30.420.40">
    <property type="match status" value="2"/>
</dbReference>
<comment type="caution">
    <text evidence="6">Lacks conserved residue(s) required for the propagation of feature annotation.</text>
</comment>
<dbReference type="GO" id="GO:0005524">
    <property type="term" value="F:ATP binding"/>
    <property type="evidence" value="ECO:0007669"/>
    <property type="project" value="UniProtKB-KW"/>
</dbReference>
<evidence type="ECO:0000256" key="1">
    <source>
        <dbReference type="ARBA" id="ARBA00022490"/>
    </source>
</evidence>
<evidence type="ECO:0000313" key="8">
    <source>
        <dbReference type="Proteomes" id="UP000516361"/>
    </source>
</evidence>
<organism evidence="7 8">
    <name type="scientific">Tepiditoga spiralis</name>
    <dbReference type="NCBI Taxonomy" id="2108365"/>
    <lineage>
        <taxon>Bacteria</taxon>
        <taxon>Thermotogati</taxon>
        <taxon>Thermotogota</taxon>
        <taxon>Thermotogae</taxon>
        <taxon>Petrotogales</taxon>
        <taxon>Petrotogaceae</taxon>
        <taxon>Tepiditoga</taxon>
    </lineage>
</organism>
<feature type="binding site" evidence="6">
    <location>
        <begin position="156"/>
        <end position="158"/>
    </location>
    <ligand>
        <name>ATP</name>
        <dbReference type="ChEBI" id="CHEBI:30616"/>
    </ligand>
</feature>
<dbReference type="InterPro" id="IPR043129">
    <property type="entry name" value="ATPase_NBD"/>
</dbReference>
<accession>A0A7G1G260</accession>
<reference evidence="7 8" key="1">
    <citation type="submission" date="2018-06" db="EMBL/GenBank/DDBJ databases">
        <title>Genome sequencing of Oceanotoga sp. sy52.</title>
        <authorList>
            <person name="Mori K."/>
        </authorList>
    </citation>
    <scope>NUCLEOTIDE SEQUENCE [LARGE SCALE GENOMIC DNA]</scope>
    <source>
        <strain evidence="8">sy52</strain>
    </source>
</reference>
<gene>
    <name evidence="6" type="primary">mreB</name>
    <name evidence="7" type="ORF">OSSY52_00860</name>
</gene>
<dbReference type="InterPro" id="IPR056546">
    <property type="entry name" value="MreB_MamK-like"/>
</dbReference>
<evidence type="ECO:0000256" key="4">
    <source>
        <dbReference type="ARBA" id="ARBA00022960"/>
    </source>
</evidence>
<dbReference type="NCBIfam" id="NF010539">
    <property type="entry name" value="PRK13927.1"/>
    <property type="match status" value="1"/>
</dbReference>
<dbReference type="CDD" id="cd10225">
    <property type="entry name" value="ASKHA_NBD_MreB-like"/>
    <property type="match status" value="1"/>
</dbReference>
<name>A0A7G1G260_9BACT</name>
<dbReference type="InParanoid" id="A0A7G1G260"/>
<proteinExistence type="inferred from homology"/>
<dbReference type="HAMAP" id="MF_02207">
    <property type="entry name" value="MreB"/>
    <property type="match status" value="1"/>
</dbReference>
<dbReference type="SMART" id="SM00268">
    <property type="entry name" value="ACTIN"/>
    <property type="match status" value="1"/>
</dbReference>
<protein>
    <recommendedName>
        <fullName evidence="6">Cell shape-determining protein MreB</fullName>
    </recommendedName>
</protein>
<evidence type="ECO:0000313" key="7">
    <source>
        <dbReference type="EMBL" id="BBE29945.1"/>
    </source>
</evidence>
<dbReference type="GO" id="GO:0000902">
    <property type="term" value="P:cell morphogenesis"/>
    <property type="evidence" value="ECO:0007669"/>
    <property type="project" value="InterPro"/>
</dbReference>
<keyword evidence="8" id="KW-1185">Reference proteome</keyword>
<evidence type="ECO:0000256" key="5">
    <source>
        <dbReference type="ARBA" id="ARBA00023458"/>
    </source>
</evidence>
<dbReference type="NCBIfam" id="TIGR00904">
    <property type="entry name" value="mreB"/>
    <property type="match status" value="1"/>
</dbReference>
<comment type="function">
    <text evidence="6">Forms membrane-associated dynamic filaments that are essential for cell shape determination. Acts by regulating cell wall synthesis and cell elongation, and thus cell shape. A feedback loop between cell geometry and MreB localization may maintain elongated cell shape by targeting cell wall growth to regions of negative cell wall curvature.</text>
</comment>
<dbReference type="SUPFAM" id="SSF53067">
    <property type="entry name" value="Actin-like ATPase domain"/>
    <property type="match status" value="2"/>
</dbReference>
<dbReference type="PRINTS" id="PR01652">
    <property type="entry name" value="SHAPEPROTEIN"/>
</dbReference>
<evidence type="ECO:0000256" key="6">
    <source>
        <dbReference type="HAMAP-Rule" id="MF_02207"/>
    </source>
</evidence>